<dbReference type="GO" id="GO:0071555">
    <property type="term" value="P:cell wall organization"/>
    <property type="evidence" value="ECO:0007669"/>
    <property type="project" value="UniProtKB-KW"/>
</dbReference>
<dbReference type="InterPro" id="IPR011050">
    <property type="entry name" value="Pectin_lyase_fold/virulence"/>
</dbReference>
<evidence type="ECO:0000256" key="5">
    <source>
        <dbReference type="ARBA" id="ARBA00022801"/>
    </source>
</evidence>
<organism evidence="17 18">
    <name type="scientific">Mycena metata</name>
    <dbReference type="NCBI Taxonomy" id="1033252"/>
    <lineage>
        <taxon>Eukaryota</taxon>
        <taxon>Fungi</taxon>
        <taxon>Dikarya</taxon>
        <taxon>Basidiomycota</taxon>
        <taxon>Agaricomycotina</taxon>
        <taxon>Agaricomycetes</taxon>
        <taxon>Agaricomycetidae</taxon>
        <taxon>Agaricales</taxon>
        <taxon>Marasmiineae</taxon>
        <taxon>Mycenaceae</taxon>
        <taxon>Mycena</taxon>
    </lineage>
</organism>
<comment type="catalytic activity">
    <reaction evidence="14">
        <text>[(1-&gt;4)-alpha-D-galacturonosyl](n) + H2O = alpha-D-galacturonate + [(1-&gt;4)-alpha-D-galacturonosyl](n-1)</text>
        <dbReference type="Rhea" id="RHEA:14117"/>
        <dbReference type="Rhea" id="RHEA-COMP:14570"/>
        <dbReference type="Rhea" id="RHEA-COMP:14572"/>
        <dbReference type="ChEBI" id="CHEBI:15377"/>
        <dbReference type="ChEBI" id="CHEBI:58658"/>
        <dbReference type="ChEBI" id="CHEBI:140523"/>
        <dbReference type="EC" id="3.2.1.67"/>
    </reaction>
</comment>
<evidence type="ECO:0000256" key="9">
    <source>
        <dbReference type="ARBA" id="ARBA00023295"/>
    </source>
</evidence>
<keyword evidence="3" id="KW-0964">Secreted</keyword>
<keyword evidence="4 16" id="KW-0732">Signal</keyword>
<evidence type="ECO:0000313" key="17">
    <source>
        <dbReference type="EMBL" id="KAJ7744116.1"/>
    </source>
</evidence>
<dbReference type="Pfam" id="PF00295">
    <property type="entry name" value="Glyco_hydro_28"/>
    <property type="match status" value="2"/>
</dbReference>
<evidence type="ECO:0000256" key="3">
    <source>
        <dbReference type="ARBA" id="ARBA00022525"/>
    </source>
</evidence>
<evidence type="ECO:0000256" key="2">
    <source>
        <dbReference type="ARBA" id="ARBA00008834"/>
    </source>
</evidence>
<comment type="similarity">
    <text evidence="2 15">Belongs to the glycosyl hydrolase 28 family.</text>
</comment>
<comment type="caution">
    <text evidence="17">The sequence shown here is derived from an EMBL/GenBank/DDBJ whole genome shotgun (WGS) entry which is preliminary data.</text>
</comment>
<dbReference type="EC" id="3.2.1.67" evidence="13"/>
<dbReference type="AlphaFoldDB" id="A0AAD7IIS0"/>
<dbReference type="PANTHER" id="PTHR31736">
    <property type="match status" value="1"/>
</dbReference>
<keyword evidence="10" id="KW-0961">Cell wall biogenesis/degradation</keyword>
<evidence type="ECO:0000256" key="14">
    <source>
        <dbReference type="ARBA" id="ARBA00048766"/>
    </source>
</evidence>
<feature type="signal peptide" evidence="16">
    <location>
        <begin position="1"/>
        <end position="21"/>
    </location>
</feature>
<keyword evidence="5 15" id="KW-0378">Hydrolase</keyword>
<evidence type="ECO:0000256" key="1">
    <source>
        <dbReference type="ARBA" id="ARBA00004613"/>
    </source>
</evidence>
<evidence type="ECO:0000256" key="10">
    <source>
        <dbReference type="ARBA" id="ARBA00023316"/>
    </source>
</evidence>
<keyword evidence="9 15" id="KW-0326">Glycosidase</keyword>
<comment type="function">
    <text evidence="12">Specific in hydrolyzing the terminal glycosidic bond of polygalacturonic acid and oligogalacturonates.</text>
</comment>
<evidence type="ECO:0000256" key="12">
    <source>
        <dbReference type="ARBA" id="ARBA00037312"/>
    </source>
</evidence>
<gene>
    <name evidence="17" type="ORF">B0H16DRAFT_1858124</name>
</gene>
<evidence type="ECO:0000256" key="8">
    <source>
        <dbReference type="ARBA" id="ARBA00023277"/>
    </source>
</evidence>
<evidence type="ECO:0000256" key="16">
    <source>
        <dbReference type="SAM" id="SignalP"/>
    </source>
</evidence>
<protein>
    <recommendedName>
        <fullName evidence="13">galacturonan 1,4-alpha-galacturonidase</fullName>
        <ecNumber evidence="13">3.2.1.67</ecNumber>
    </recommendedName>
</protein>
<sequence>MHHTHLIFLFLQLGCLGAAQARICTVHAAGNGTDDAPAILAAFADCGKGGKVVLPSANYTIAQPMTTHMEGGSFDLHGYLSFTPDIDYWIANSYRFPFQNLSIGWHITGSDFVVDGHGTGGVFGNGQVWYSWARGAGNLFGRPMSVSITNATRAVVKNFKIIQPQFWASLVWNSTDILLTDFYVNATNMDPAAGGVNWVQNTDGSDTYQSKRITYQNWVYQGGDDCIAFKPNSTQITVRNVSCTSLNGMTFGSIGQYPDSFDILQDIFIEDVVVQNHPDAELEGGGPYSAQLDGGAYFKSWIGVDVGTPPNGGGGGRGYCKNVTIRNLHIINATVPLLLTSELTYSQLNATYANTSTFVWDDIHFYNVTGTSNTGQVIDFECSTAAPCSGWSFTDMNLTPAGGAATRGDTVCHNFFNYTGLPQCTA</sequence>
<dbReference type="InterPro" id="IPR000743">
    <property type="entry name" value="Glyco_hydro_28"/>
</dbReference>
<proteinExistence type="inferred from homology"/>
<evidence type="ECO:0000256" key="13">
    <source>
        <dbReference type="ARBA" id="ARBA00038933"/>
    </source>
</evidence>
<evidence type="ECO:0000256" key="15">
    <source>
        <dbReference type="RuleBase" id="RU361169"/>
    </source>
</evidence>
<evidence type="ECO:0000256" key="11">
    <source>
        <dbReference type="ARBA" id="ARBA00023326"/>
    </source>
</evidence>
<dbReference type="InterPro" id="IPR012334">
    <property type="entry name" value="Pectin_lyas_fold"/>
</dbReference>
<evidence type="ECO:0000313" key="18">
    <source>
        <dbReference type="Proteomes" id="UP001215598"/>
    </source>
</evidence>
<dbReference type="PANTHER" id="PTHR31736:SF12">
    <property type="entry name" value="EXO-POLYGALACTURONASE, PUTATIVE-RELATED"/>
    <property type="match status" value="1"/>
</dbReference>
<accession>A0AAD7IIS0</accession>
<dbReference type="GO" id="GO:0047911">
    <property type="term" value="F:galacturan 1,4-alpha-galacturonidase activity"/>
    <property type="evidence" value="ECO:0007669"/>
    <property type="project" value="UniProtKB-EC"/>
</dbReference>
<dbReference type="GO" id="GO:0000272">
    <property type="term" value="P:polysaccharide catabolic process"/>
    <property type="evidence" value="ECO:0007669"/>
    <property type="project" value="UniProtKB-KW"/>
</dbReference>
<feature type="chain" id="PRO_5041905004" description="galacturonan 1,4-alpha-galacturonidase" evidence="16">
    <location>
        <begin position="22"/>
        <end position="426"/>
    </location>
</feature>
<name>A0AAD7IIS0_9AGAR</name>
<dbReference type="Proteomes" id="UP001215598">
    <property type="component" value="Unassembled WGS sequence"/>
</dbReference>
<evidence type="ECO:0000256" key="6">
    <source>
        <dbReference type="ARBA" id="ARBA00023157"/>
    </source>
</evidence>
<dbReference type="Gene3D" id="2.160.20.10">
    <property type="entry name" value="Single-stranded right-handed beta-helix, Pectin lyase-like"/>
    <property type="match status" value="1"/>
</dbReference>
<evidence type="ECO:0000256" key="4">
    <source>
        <dbReference type="ARBA" id="ARBA00022729"/>
    </source>
</evidence>
<evidence type="ECO:0000256" key="7">
    <source>
        <dbReference type="ARBA" id="ARBA00023180"/>
    </source>
</evidence>
<keyword evidence="8" id="KW-0119">Carbohydrate metabolism</keyword>
<keyword evidence="7" id="KW-0325">Glycoprotein</keyword>
<keyword evidence="18" id="KW-1185">Reference proteome</keyword>
<dbReference type="GO" id="GO:0005576">
    <property type="term" value="C:extracellular region"/>
    <property type="evidence" value="ECO:0007669"/>
    <property type="project" value="UniProtKB-SubCell"/>
</dbReference>
<keyword evidence="6" id="KW-1015">Disulfide bond</keyword>
<reference evidence="17" key="1">
    <citation type="submission" date="2023-03" db="EMBL/GenBank/DDBJ databases">
        <title>Massive genome expansion in bonnet fungi (Mycena s.s.) driven by repeated elements and novel gene families across ecological guilds.</title>
        <authorList>
            <consortium name="Lawrence Berkeley National Laboratory"/>
            <person name="Harder C.B."/>
            <person name="Miyauchi S."/>
            <person name="Viragh M."/>
            <person name="Kuo A."/>
            <person name="Thoen E."/>
            <person name="Andreopoulos B."/>
            <person name="Lu D."/>
            <person name="Skrede I."/>
            <person name="Drula E."/>
            <person name="Henrissat B."/>
            <person name="Morin E."/>
            <person name="Kohler A."/>
            <person name="Barry K."/>
            <person name="LaButti K."/>
            <person name="Morin E."/>
            <person name="Salamov A."/>
            <person name="Lipzen A."/>
            <person name="Mereny Z."/>
            <person name="Hegedus B."/>
            <person name="Baldrian P."/>
            <person name="Stursova M."/>
            <person name="Weitz H."/>
            <person name="Taylor A."/>
            <person name="Grigoriev I.V."/>
            <person name="Nagy L.G."/>
            <person name="Martin F."/>
            <person name="Kauserud H."/>
        </authorList>
    </citation>
    <scope>NUCLEOTIDE SEQUENCE</scope>
    <source>
        <strain evidence="17">CBHHK182m</strain>
    </source>
</reference>
<dbReference type="EMBL" id="JARKIB010000088">
    <property type="protein sequence ID" value="KAJ7744116.1"/>
    <property type="molecule type" value="Genomic_DNA"/>
</dbReference>
<keyword evidence="11" id="KW-0624">Polysaccharide degradation</keyword>
<comment type="subcellular location">
    <subcellularLocation>
        <location evidence="1">Secreted</location>
    </subcellularLocation>
</comment>
<dbReference type="GO" id="GO:0004650">
    <property type="term" value="F:polygalacturonase activity"/>
    <property type="evidence" value="ECO:0007669"/>
    <property type="project" value="InterPro"/>
</dbReference>
<dbReference type="SUPFAM" id="SSF51126">
    <property type="entry name" value="Pectin lyase-like"/>
    <property type="match status" value="1"/>
</dbReference>